<evidence type="ECO:0000256" key="4">
    <source>
        <dbReference type="ARBA" id="ARBA00022801"/>
    </source>
</evidence>
<dbReference type="GO" id="GO:0004519">
    <property type="term" value="F:endonuclease activity"/>
    <property type="evidence" value="ECO:0007669"/>
    <property type="project" value="UniProtKB-KW"/>
</dbReference>
<keyword evidence="5" id="KW-0234">DNA repair</keyword>
<keyword evidence="3" id="KW-0227">DNA damage</keyword>
<dbReference type="STRING" id="157687.HMPREF3180_01203"/>
<evidence type="ECO:0000256" key="6">
    <source>
        <dbReference type="ARBA" id="ARBA00029466"/>
    </source>
</evidence>
<gene>
    <name evidence="7" type="ORF">HMPREF3180_01203</name>
</gene>
<dbReference type="NCBIfam" id="TIGR00632">
    <property type="entry name" value="vsr"/>
    <property type="match status" value="1"/>
</dbReference>
<evidence type="ECO:0000313" key="8">
    <source>
        <dbReference type="Proteomes" id="UP000070483"/>
    </source>
</evidence>
<comment type="caution">
    <text evidence="7">The sequence shown here is derived from an EMBL/GenBank/DDBJ whole genome shotgun (WGS) entry which is preliminary data.</text>
</comment>
<keyword evidence="4" id="KW-0378">Hydrolase</keyword>
<keyword evidence="2 7" id="KW-0255">Endonuclease</keyword>
<organism evidence="7 8">
    <name type="scientific">Leptotrichia wadei</name>
    <dbReference type="NCBI Taxonomy" id="157687"/>
    <lineage>
        <taxon>Bacteria</taxon>
        <taxon>Fusobacteriati</taxon>
        <taxon>Fusobacteriota</taxon>
        <taxon>Fusobacteriia</taxon>
        <taxon>Fusobacteriales</taxon>
        <taxon>Leptotrichiaceae</taxon>
        <taxon>Leptotrichia</taxon>
    </lineage>
</organism>
<dbReference type="EMBL" id="LSDD01000094">
    <property type="protein sequence ID" value="KXB64824.1"/>
    <property type="molecule type" value="Genomic_DNA"/>
</dbReference>
<dbReference type="Proteomes" id="UP000070483">
    <property type="component" value="Unassembled WGS sequence"/>
</dbReference>
<dbReference type="GO" id="GO:0016787">
    <property type="term" value="F:hydrolase activity"/>
    <property type="evidence" value="ECO:0007669"/>
    <property type="project" value="UniProtKB-KW"/>
</dbReference>
<dbReference type="Pfam" id="PF03852">
    <property type="entry name" value="Vsr"/>
    <property type="match status" value="1"/>
</dbReference>
<proteinExistence type="inferred from homology"/>
<evidence type="ECO:0000313" key="7">
    <source>
        <dbReference type="EMBL" id="KXB64824.1"/>
    </source>
</evidence>
<dbReference type="Gene3D" id="3.40.960.10">
    <property type="entry name" value="VSR Endonuclease"/>
    <property type="match status" value="1"/>
</dbReference>
<evidence type="ECO:0000256" key="2">
    <source>
        <dbReference type="ARBA" id="ARBA00022759"/>
    </source>
</evidence>
<dbReference type="InterPro" id="IPR004603">
    <property type="entry name" value="DNA_mismatch_endonuc_vsr"/>
</dbReference>
<dbReference type="GO" id="GO:0006298">
    <property type="term" value="P:mismatch repair"/>
    <property type="evidence" value="ECO:0007669"/>
    <property type="project" value="InterPro"/>
</dbReference>
<name>A0A134AAT9_9FUSO</name>
<evidence type="ECO:0000256" key="3">
    <source>
        <dbReference type="ARBA" id="ARBA00022763"/>
    </source>
</evidence>
<evidence type="ECO:0000256" key="1">
    <source>
        <dbReference type="ARBA" id="ARBA00022722"/>
    </source>
</evidence>
<dbReference type="CDD" id="cd00221">
    <property type="entry name" value="Vsr"/>
    <property type="match status" value="1"/>
</dbReference>
<sequence length="193" mass="23712">MILLYRKIVSCYYLLHNLLFKISKKVLIVKMKKKKPLTRSQNMARIKSKNTKPEIYIRKLLYKMGYRYRVNYSQLPGTPDIFVLKYNTAIFVNGCFWHRHKNCKIATFPKTHTEYWEKKFRRNVERDIEVREKLFEMDISVITIWECEINKMQRNEKYKEKYLKILKDRIERVFNYEEKDISVQMEIAEESMQ</sequence>
<accession>A0A134AAT9</accession>
<dbReference type="PATRIC" id="fig|157687.3.peg.1197"/>
<dbReference type="InterPro" id="IPR011335">
    <property type="entry name" value="Restrct_endonuc-II-like"/>
</dbReference>
<dbReference type="AlphaFoldDB" id="A0A134AAT9"/>
<keyword evidence="1" id="KW-0540">Nuclease</keyword>
<reference evidence="8" key="1">
    <citation type="submission" date="2016-01" db="EMBL/GenBank/DDBJ databases">
        <authorList>
            <person name="Mitreva M."/>
            <person name="Pepin K.H."/>
            <person name="Mihindukulasuriya K.A."/>
            <person name="Fulton R."/>
            <person name="Fronick C."/>
            <person name="O'Laughlin M."/>
            <person name="Miner T."/>
            <person name="Herter B."/>
            <person name="Rosa B.A."/>
            <person name="Cordes M."/>
            <person name="Tomlinson C."/>
            <person name="Wollam A."/>
            <person name="Palsikar V.B."/>
            <person name="Mardis E.R."/>
            <person name="Wilson R.K."/>
        </authorList>
    </citation>
    <scope>NUCLEOTIDE SEQUENCE [LARGE SCALE GENOMIC DNA]</scope>
    <source>
        <strain evidence="8">KA00185</strain>
    </source>
</reference>
<protein>
    <submittedName>
        <fullName evidence="7">DNA mismatch endonuclease Vsr</fullName>
    </submittedName>
</protein>
<dbReference type="SUPFAM" id="SSF52980">
    <property type="entry name" value="Restriction endonuclease-like"/>
    <property type="match status" value="1"/>
</dbReference>
<comment type="similarity">
    <text evidence="6">Belongs to the Vsr family.</text>
</comment>
<keyword evidence="8" id="KW-1185">Reference proteome</keyword>
<evidence type="ECO:0000256" key="5">
    <source>
        <dbReference type="ARBA" id="ARBA00023204"/>
    </source>
</evidence>